<sequence>MFTTTFIIFKYPPLFITYFISVILVCHILRFKVTLILEDASDETIVEKGFTDQQELPDAILQFRGQIKNFQLQFGNLKNDFLIQAIFNDKIQVIQSSSKASYESMIEFEEEDTAAQNFSSTPPLSEKKVKTSLFHHFTHCCHNIAYKKFSSEGETEITKEIDEQNTSDNEDFPSNLSGTKRLQSNLKWSLLLPKSSTLHMENGDVIILLGELDNF</sequence>
<keyword evidence="1" id="KW-0472">Membrane</keyword>
<feature type="transmembrane region" description="Helical" evidence="1">
    <location>
        <begin position="6"/>
        <end position="29"/>
    </location>
</feature>
<dbReference type="AlphaFoldDB" id="A0A498JWN6"/>
<comment type="caution">
    <text evidence="2">The sequence shown here is derived from an EMBL/GenBank/DDBJ whole genome shotgun (WGS) entry which is preliminary data.</text>
</comment>
<evidence type="ECO:0000313" key="2">
    <source>
        <dbReference type="EMBL" id="RXH98373.1"/>
    </source>
</evidence>
<gene>
    <name evidence="2" type="ORF">DVH24_010698</name>
</gene>
<evidence type="ECO:0000313" key="3">
    <source>
        <dbReference type="Proteomes" id="UP000290289"/>
    </source>
</evidence>
<name>A0A498JWN6_MALDO</name>
<reference evidence="2 3" key="1">
    <citation type="submission" date="2018-10" db="EMBL/GenBank/DDBJ databases">
        <title>A high-quality apple genome assembly.</title>
        <authorList>
            <person name="Hu J."/>
        </authorList>
    </citation>
    <scope>NUCLEOTIDE SEQUENCE [LARGE SCALE GENOMIC DNA]</scope>
    <source>
        <strain evidence="3">cv. HFTH1</strain>
        <tissue evidence="2">Young leaf</tissue>
    </source>
</reference>
<accession>A0A498JWN6</accession>
<evidence type="ECO:0000256" key="1">
    <source>
        <dbReference type="SAM" id="Phobius"/>
    </source>
</evidence>
<organism evidence="2 3">
    <name type="scientific">Malus domestica</name>
    <name type="common">Apple</name>
    <name type="synonym">Pyrus malus</name>
    <dbReference type="NCBI Taxonomy" id="3750"/>
    <lineage>
        <taxon>Eukaryota</taxon>
        <taxon>Viridiplantae</taxon>
        <taxon>Streptophyta</taxon>
        <taxon>Embryophyta</taxon>
        <taxon>Tracheophyta</taxon>
        <taxon>Spermatophyta</taxon>
        <taxon>Magnoliopsida</taxon>
        <taxon>eudicotyledons</taxon>
        <taxon>Gunneridae</taxon>
        <taxon>Pentapetalae</taxon>
        <taxon>rosids</taxon>
        <taxon>fabids</taxon>
        <taxon>Rosales</taxon>
        <taxon>Rosaceae</taxon>
        <taxon>Amygdaloideae</taxon>
        <taxon>Maleae</taxon>
        <taxon>Malus</taxon>
    </lineage>
</organism>
<dbReference type="Proteomes" id="UP000290289">
    <property type="component" value="Chromosome 5"/>
</dbReference>
<keyword evidence="3" id="KW-1185">Reference proteome</keyword>
<proteinExistence type="predicted"/>
<keyword evidence="1" id="KW-0812">Transmembrane</keyword>
<keyword evidence="1" id="KW-1133">Transmembrane helix</keyword>
<protein>
    <submittedName>
        <fullName evidence="2">Uncharacterized protein</fullName>
    </submittedName>
</protein>
<dbReference type="EMBL" id="RDQH01000331">
    <property type="protein sequence ID" value="RXH98373.1"/>
    <property type="molecule type" value="Genomic_DNA"/>
</dbReference>